<dbReference type="AlphaFoldDB" id="A0A177AEM2"/>
<name>A0A177AEM2_9PEZI</name>
<sequence>MEHKGRSNWYLASRDEKYGKGIWKVVVLQSSTFLFIEVCLRILGGCTRGGGTNGNGTAQGDEMGDIVVVADLWSEICYGVRGERETKFFCEMIPWSGLYS</sequence>
<dbReference type="EMBL" id="KV441393">
    <property type="protein sequence ID" value="OAF59862.1"/>
    <property type="molecule type" value="Genomic_DNA"/>
</dbReference>
<dbReference type="RefSeq" id="XP_024325145.1">
    <property type="nucleotide sequence ID" value="XM_024467497.1"/>
</dbReference>
<reference evidence="1" key="1">
    <citation type="submission" date="2016-03" db="EMBL/GenBank/DDBJ databases">
        <title>Updated assembly of Pseudogymnoascus destructans, the fungus causing white-nose syndrome of bats.</title>
        <authorList>
            <person name="Palmer J.M."/>
            <person name="Drees K.P."/>
            <person name="Foster J.T."/>
            <person name="Lindner D.L."/>
        </authorList>
    </citation>
    <scope>NUCLEOTIDE SEQUENCE [LARGE SCALE GENOMIC DNA]</scope>
    <source>
        <strain evidence="1">20631-21</strain>
    </source>
</reference>
<dbReference type="GeneID" id="36286929"/>
<proteinExistence type="predicted"/>
<accession>A0A177AEM2</accession>
<organism evidence="1">
    <name type="scientific">Pseudogymnoascus destructans</name>
    <dbReference type="NCBI Taxonomy" id="655981"/>
    <lineage>
        <taxon>Eukaryota</taxon>
        <taxon>Fungi</taxon>
        <taxon>Dikarya</taxon>
        <taxon>Ascomycota</taxon>
        <taxon>Pezizomycotina</taxon>
        <taxon>Leotiomycetes</taxon>
        <taxon>Thelebolales</taxon>
        <taxon>Thelebolaceae</taxon>
        <taxon>Pseudogymnoascus</taxon>
    </lineage>
</organism>
<protein>
    <submittedName>
        <fullName evidence="1">Uncharacterized protein</fullName>
    </submittedName>
</protein>
<dbReference type="Proteomes" id="UP000077154">
    <property type="component" value="Unassembled WGS sequence"/>
</dbReference>
<evidence type="ECO:0000313" key="1">
    <source>
        <dbReference type="EMBL" id="OAF59862.1"/>
    </source>
</evidence>
<gene>
    <name evidence="1" type="ORF">VC83_03855</name>
</gene>